<dbReference type="RefSeq" id="WP_045701382.1">
    <property type="nucleotide sequence ID" value="NZ_JZKH01000068.1"/>
</dbReference>
<protein>
    <submittedName>
        <fullName evidence="2">Uncharacterized protein</fullName>
    </submittedName>
</protein>
<sequence length="232" mass="24056">MESEQVDEQAVEKNAEPVKERAGIKLAAVVALAGGVLAGLWGMGLIDGRSQAADEDEAKPVACQTPRPTDSQGYAAVCAALNRSDLPALLGTPDDRILTAHPMPMAIGTDPMVEVRLRDSAVAVIEGTTSVDDMLGMPQFFASKATVLGHPAAIYSSKAVVFGPADGKDGKSGLQNGPGTRNLIVAEDAKASGGRAVEIDVFRRDGGAVDDATMYRLAEKLLPTMPGWVAGS</sequence>
<name>A0A0F2TCK1_STRR3</name>
<keyword evidence="1" id="KW-1133">Transmembrane helix</keyword>
<dbReference type="AlphaFoldDB" id="A0A0F2TCK1"/>
<evidence type="ECO:0000256" key="1">
    <source>
        <dbReference type="SAM" id="Phobius"/>
    </source>
</evidence>
<feature type="transmembrane region" description="Helical" evidence="1">
    <location>
        <begin position="22"/>
        <end position="41"/>
    </location>
</feature>
<dbReference type="EMBL" id="JZKH01000068">
    <property type="protein sequence ID" value="KJS59442.1"/>
    <property type="molecule type" value="Genomic_DNA"/>
</dbReference>
<accession>A0A0F2TCK1</accession>
<organism evidence="2 3">
    <name type="scientific">Streptomyces rubellomurinus (strain ATCC 31215)</name>
    <dbReference type="NCBI Taxonomy" id="359131"/>
    <lineage>
        <taxon>Bacteria</taxon>
        <taxon>Bacillati</taxon>
        <taxon>Actinomycetota</taxon>
        <taxon>Actinomycetes</taxon>
        <taxon>Kitasatosporales</taxon>
        <taxon>Streptomycetaceae</taxon>
        <taxon>Streptomyces</taxon>
    </lineage>
</organism>
<proteinExistence type="predicted"/>
<dbReference type="InterPro" id="IPR046187">
    <property type="entry name" value="DUF6215"/>
</dbReference>
<evidence type="ECO:0000313" key="3">
    <source>
        <dbReference type="Proteomes" id="UP000033699"/>
    </source>
</evidence>
<comment type="caution">
    <text evidence="2">The sequence shown here is derived from an EMBL/GenBank/DDBJ whole genome shotgun (WGS) entry which is preliminary data.</text>
</comment>
<dbReference type="PATRIC" id="fig|359131.3.peg.6625"/>
<keyword evidence="1" id="KW-0472">Membrane</keyword>
<evidence type="ECO:0000313" key="2">
    <source>
        <dbReference type="EMBL" id="KJS59442.1"/>
    </source>
</evidence>
<keyword evidence="3" id="KW-1185">Reference proteome</keyword>
<keyword evidence="1" id="KW-0812">Transmembrane</keyword>
<dbReference type="Pfam" id="PF19721">
    <property type="entry name" value="DUF6215"/>
    <property type="match status" value="1"/>
</dbReference>
<reference evidence="2 3" key="1">
    <citation type="submission" date="2015-02" db="EMBL/GenBank/DDBJ databases">
        <authorList>
            <person name="Ju K.-S."/>
            <person name="Doroghazi J.R."/>
            <person name="Metcalf W."/>
        </authorList>
    </citation>
    <scope>NUCLEOTIDE SEQUENCE [LARGE SCALE GENOMIC DNA]</scope>
    <source>
        <strain evidence="2 3">ATCC 31215</strain>
    </source>
</reference>
<dbReference type="OrthoDB" id="3872863at2"/>
<dbReference type="Proteomes" id="UP000033699">
    <property type="component" value="Unassembled WGS sequence"/>
</dbReference>
<gene>
    <name evidence="2" type="ORF">VM95_27075</name>
</gene>